<accession>A0A392VGR9</accession>
<dbReference type="AlphaFoldDB" id="A0A392VGR9"/>
<comment type="caution">
    <text evidence="1">The sequence shown here is derived from an EMBL/GenBank/DDBJ whole genome shotgun (WGS) entry which is preliminary data.</text>
</comment>
<dbReference type="EMBL" id="LXQA011157486">
    <property type="protein sequence ID" value="MCI87097.1"/>
    <property type="molecule type" value="Genomic_DNA"/>
</dbReference>
<feature type="non-terminal residue" evidence="1">
    <location>
        <position position="39"/>
    </location>
</feature>
<sequence>MYGLWRKGVAAMRKGGVTKMKRCKAPARSLVIPTRWVGK</sequence>
<reference evidence="1 2" key="1">
    <citation type="journal article" date="2018" name="Front. Plant Sci.">
        <title>Red Clover (Trifolium pratense) and Zigzag Clover (T. medium) - A Picture of Genomic Similarities and Differences.</title>
        <authorList>
            <person name="Dluhosova J."/>
            <person name="Istvanek J."/>
            <person name="Nedelnik J."/>
            <person name="Repkova J."/>
        </authorList>
    </citation>
    <scope>NUCLEOTIDE SEQUENCE [LARGE SCALE GENOMIC DNA]</scope>
    <source>
        <strain evidence="2">cv. 10/8</strain>
        <tissue evidence="1">Leaf</tissue>
    </source>
</reference>
<proteinExistence type="predicted"/>
<evidence type="ECO:0000313" key="1">
    <source>
        <dbReference type="EMBL" id="MCI87097.1"/>
    </source>
</evidence>
<organism evidence="1 2">
    <name type="scientific">Trifolium medium</name>
    <dbReference type="NCBI Taxonomy" id="97028"/>
    <lineage>
        <taxon>Eukaryota</taxon>
        <taxon>Viridiplantae</taxon>
        <taxon>Streptophyta</taxon>
        <taxon>Embryophyta</taxon>
        <taxon>Tracheophyta</taxon>
        <taxon>Spermatophyta</taxon>
        <taxon>Magnoliopsida</taxon>
        <taxon>eudicotyledons</taxon>
        <taxon>Gunneridae</taxon>
        <taxon>Pentapetalae</taxon>
        <taxon>rosids</taxon>
        <taxon>fabids</taxon>
        <taxon>Fabales</taxon>
        <taxon>Fabaceae</taxon>
        <taxon>Papilionoideae</taxon>
        <taxon>50 kb inversion clade</taxon>
        <taxon>NPAAA clade</taxon>
        <taxon>Hologalegina</taxon>
        <taxon>IRL clade</taxon>
        <taxon>Trifolieae</taxon>
        <taxon>Trifolium</taxon>
    </lineage>
</organism>
<evidence type="ECO:0000313" key="2">
    <source>
        <dbReference type="Proteomes" id="UP000265520"/>
    </source>
</evidence>
<keyword evidence="2" id="KW-1185">Reference proteome</keyword>
<dbReference type="Proteomes" id="UP000265520">
    <property type="component" value="Unassembled WGS sequence"/>
</dbReference>
<name>A0A392VGR9_9FABA</name>
<protein>
    <submittedName>
        <fullName evidence="1">Uncharacterized protein</fullName>
    </submittedName>
</protein>